<evidence type="ECO:0000313" key="2">
    <source>
        <dbReference type="Proteomes" id="UP000507962"/>
    </source>
</evidence>
<dbReference type="EMBL" id="CAADHO010000006">
    <property type="protein sequence ID" value="VFQ45565.1"/>
    <property type="molecule type" value="Genomic_DNA"/>
</dbReference>
<dbReference type="AlphaFoldDB" id="A0A4U8YN99"/>
<accession>A0A4U8YN99</accession>
<organism evidence="1 2">
    <name type="scientific">Desulfoluna butyratoxydans</name>
    <dbReference type="NCBI Taxonomy" id="231438"/>
    <lineage>
        <taxon>Bacteria</taxon>
        <taxon>Pseudomonadati</taxon>
        <taxon>Thermodesulfobacteriota</taxon>
        <taxon>Desulfobacteria</taxon>
        <taxon>Desulfobacterales</taxon>
        <taxon>Desulfolunaceae</taxon>
        <taxon>Desulfoluna</taxon>
    </lineage>
</organism>
<keyword evidence="2" id="KW-1185">Reference proteome</keyword>
<evidence type="ECO:0008006" key="3">
    <source>
        <dbReference type="Google" id="ProtNLM"/>
    </source>
</evidence>
<evidence type="ECO:0000313" key="1">
    <source>
        <dbReference type="EMBL" id="VFQ45565.1"/>
    </source>
</evidence>
<gene>
    <name evidence="1" type="ORF">MSL71_32260</name>
</gene>
<proteinExistence type="predicted"/>
<dbReference type="Proteomes" id="UP000507962">
    <property type="component" value="Unassembled WGS sequence"/>
</dbReference>
<name>A0A4U8YN99_9BACT</name>
<protein>
    <recommendedName>
        <fullName evidence="3">Thioredoxin-like fold</fullName>
    </recommendedName>
</protein>
<reference evidence="1 2" key="1">
    <citation type="submission" date="2019-03" db="EMBL/GenBank/DDBJ databases">
        <authorList>
            <person name="Nijsse B."/>
        </authorList>
    </citation>
    <scope>NUCLEOTIDE SEQUENCE [LARGE SCALE GENOMIC DNA]</scope>
    <source>
        <strain evidence="1">Desulfoluna butyratoxydans MSL71</strain>
    </source>
</reference>
<sequence>MDARKERIDADAAWAILSTRPLVVTARGKKVTEWQAGDENKEAILKAAMGPSGNLRAPTLRLKDRIVVGFHEDYYKATFAP</sequence>